<evidence type="ECO:0000313" key="12">
    <source>
        <dbReference type="EMBL" id="KAH0816952.1"/>
    </source>
</evidence>
<dbReference type="PROSITE" id="PS50893">
    <property type="entry name" value="ABC_TRANSPORTER_2"/>
    <property type="match status" value="2"/>
</dbReference>
<dbReference type="SUPFAM" id="SSF52540">
    <property type="entry name" value="P-loop containing nucleoside triphosphate hydrolases"/>
    <property type="match status" value="2"/>
</dbReference>
<dbReference type="Proteomes" id="UP000719412">
    <property type="component" value="Unassembled WGS sequence"/>
</dbReference>
<feature type="transmembrane region" description="Helical" evidence="9">
    <location>
        <begin position="386"/>
        <end position="413"/>
    </location>
</feature>
<dbReference type="AlphaFoldDB" id="A0A8J6LEK1"/>
<dbReference type="FunFam" id="3.40.50.300:FF:000163">
    <property type="entry name" value="Multidrug resistance-associated protein member 4"/>
    <property type="match status" value="1"/>
</dbReference>
<evidence type="ECO:0000256" key="6">
    <source>
        <dbReference type="ARBA" id="ARBA00022840"/>
    </source>
</evidence>
<keyword evidence="7 9" id="KW-1133">Transmembrane helix</keyword>
<proteinExistence type="predicted"/>
<dbReference type="Pfam" id="PF00664">
    <property type="entry name" value="ABC_membrane"/>
    <property type="match status" value="1"/>
</dbReference>
<feature type="domain" description="ABC transmembrane type-1" evidence="11">
    <location>
        <begin position="302"/>
        <end position="413"/>
    </location>
</feature>
<keyword evidence="5" id="KW-0547">Nucleotide-binding</keyword>
<keyword evidence="2" id="KW-0813">Transport</keyword>
<keyword evidence="6" id="KW-0067">ATP-binding</keyword>
<gene>
    <name evidence="12" type="ORF">GEV33_005840</name>
</gene>
<dbReference type="InterPro" id="IPR003593">
    <property type="entry name" value="AAA+_ATPase"/>
</dbReference>
<keyword evidence="8 9" id="KW-0472">Membrane</keyword>
<reference evidence="12" key="2">
    <citation type="submission" date="2021-08" db="EMBL/GenBank/DDBJ databases">
        <authorList>
            <person name="Eriksson T."/>
        </authorList>
    </citation>
    <scope>NUCLEOTIDE SEQUENCE</scope>
    <source>
        <strain evidence="12">Stoneville</strain>
        <tissue evidence="12">Whole head</tissue>
    </source>
</reference>
<dbReference type="Gene3D" id="3.40.50.300">
    <property type="entry name" value="P-loop containing nucleotide triphosphate hydrolases"/>
    <property type="match status" value="2"/>
</dbReference>
<feature type="domain" description="ABC transporter" evidence="10">
    <location>
        <begin position="60"/>
        <end position="281"/>
    </location>
</feature>
<comment type="caution">
    <text evidence="12">The sequence shown here is derived from an EMBL/GenBank/DDBJ whole genome shotgun (WGS) entry which is preliminary data.</text>
</comment>
<dbReference type="Pfam" id="PF00005">
    <property type="entry name" value="ABC_tran"/>
    <property type="match status" value="2"/>
</dbReference>
<evidence type="ECO:0000256" key="1">
    <source>
        <dbReference type="ARBA" id="ARBA00004141"/>
    </source>
</evidence>
<dbReference type="PROSITE" id="PS50929">
    <property type="entry name" value="ABC_TM1F"/>
    <property type="match status" value="1"/>
</dbReference>
<comment type="subcellular location">
    <subcellularLocation>
        <location evidence="1">Membrane</location>
        <topology evidence="1">Multi-pass membrane protein</topology>
    </subcellularLocation>
</comment>
<dbReference type="CDD" id="cd03244">
    <property type="entry name" value="ABCC_MRP_domain2"/>
    <property type="match status" value="1"/>
</dbReference>
<keyword evidence="4" id="KW-0677">Repeat</keyword>
<dbReference type="InterPro" id="IPR003439">
    <property type="entry name" value="ABC_transporter-like_ATP-bd"/>
</dbReference>
<keyword evidence="13" id="KW-1185">Reference proteome</keyword>
<dbReference type="FunFam" id="3.40.50.300:FF:000973">
    <property type="entry name" value="Multidrug resistance-associated protein 4"/>
    <property type="match status" value="1"/>
</dbReference>
<keyword evidence="3 9" id="KW-0812">Transmembrane</keyword>
<evidence type="ECO:0000259" key="10">
    <source>
        <dbReference type="PROSITE" id="PS50893"/>
    </source>
</evidence>
<dbReference type="InterPro" id="IPR036640">
    <property type="entry name" value="ABC1_TM_sf"/>
</dbReference>
<evidence type="ECO:0000256" key="3">
    <source>
        <dbReference type="ARBA" id="ARBA00022692"/>
    </source>
</evidence>
<dbReference type="InterPro" id="IPR027417">
    <property type="entry name" value="P-loop_NTPase"/>
</dbReference>
<name>A0A8J6LEK1_TENMO</name>
<evidence type="ECO:0000259" key="11">
    <source>
        <dbReference type="PROSITE" id="PS50929"/>
    </source>
</evidence>
<evidence type="ECO:0000313" key="13">
    <source>
        <dbReference type="Proteomes" id="UP000719412"/>
    </source>
</evidence>
<dbReference type="SMART" id="SM00382">
    <property type="entry name" value="AAA"/>
    <property type="match status" value="2"/>
</dbReference>
<evidence type="ECO:0000256" key="7">
    <source>
        <dbReference type="ARBA" id="ARBA00022989"/>
    </source>
</evidence>
<dbReference type="GO" id="GO:0005524">
    <property type="term" value="F:ATP binding"/>
    <property type="evidence" value="ECO:0007669"/>
    <property type="project" value="UniProtKB-KW"/>
</dbReference>
<dbReference type="CDD" id="cd03250">
    <property type="entry name" value="ABCC_MRP_domain1"/>
    <property type="match status" value="1"/>
</dbReference>
<feature type="transmembrane region" description="Helical" evidence="9">
    <location>
        <begin position="310"/>
        <end position="330"/>
    </location>
</feature>
<dbReference type="GO" id="GO:0140359">
    <property type="term" value="F:ABC-type transporter activity"/>
    <property type="evidence" value="ECO:0007669"/>
    <property type="project" value="InterPro"/>
</dbReference>
<dbReference type="SUPFAM" id="SSF90123">
    <property type="entry name" value="ABC transporter transmembrane region"/>
    <property type="match status" value="1"/>
</dbReference>
<organism evidence="12 13">
    <name type="scientific">Tenebrio molitor</name>
    <name type="common">Yellow mealworm beetle</name>
    <dbReference type="NCBI Taxonomy" id="7067"/>
    <lineage>
        <taxon>Eukaryota</taxon>
        <taxon>Metazoa</taxon>
        <taxon>Ecdysozoa</taxon>
        <taxon>Arthropoda</taxon>
        <taxon>Hexapoda</taxon>
        <taxon>Insecta</taxon>
        <taxon>Pterygota</taxon>
        <taxon>Neoptera</taxon>
        <taxon>Endopterygota</taxon>
        <taxon>Coleoptera</taxon>
        <taxon>Polyphaga</taxon>
        <taxon>Cucujiformia</taxon>
        <taxon>Tenebrionidae</taxon>
        <taxon>Tenebrio</taxon>
    </lineage>
</organism>
<dbReference type="InterPro" id="IPR011527">
    <property type="entry name" value="ABC1_TM_dom"/>
</dbReference>
<dbReference type="GO" id="GO:0016020">
    <property type="term" value="C:membrane"/>
    <property type="evidence" value="ECO:0007669"/>
    <property type="project" value="UniProtKB-SubCell"/>
</dbReference>
<dbReference type="EMBL" id="JABDTM020020633">
    <property type="protein sequence ID" value="KAH0816952.1"/>
    <property type="molecule type" value="Genomic_DNA"/>
</dbReference>
<dbReference type="Gene3D" id="1.20.1560.10">
    <property type="entry name" value="ABC transporter type 1, transmembrane domain"/>
    <property type="match status" value="1"/>
</dbReference>
<evidence type="ECO:0000256" key="9">
    <source>
        <dbReference type="SAM" id="Phobius"/>
    </source>
</evidence>
<evidence type="ECO:0000256" key="5">
    <source>
        <dbReference type="ARBA" id="ARBA00022741"/>
    </source>
</evidence>
<accession>A0A8J6LEK1</accession>
<evidence type="ECO:0000256" key="8">
    <source>
        <dbReference type="ARBA" id="ARBA00023136"/>
    </source>
</evidence>
<dbReference type="InterPro" id="IPR050173">
    <property type="entry name" value="ABC_transporter_C-like"/>
</dbReference>
<feature type="domain" description="ABC transporter" evidence="10">
    <location>
        <begin position="487"/>
        <end position="720"/>
    </location>
</feature>
<dbReference type="GO" id="GO:0016887">
    <property type="term" value="F:ATP hydrolysis activity"/>
    <property type="evidence" value="ECO:0007669"/>
    <property type="project" value="InterPro"/>
</dbReference>
<dbReference type="PANTHER" id="PTHR24223">
    <property type="entry name" value="ATP-BINDING CASSETTE SUB-FAMILY C"/>
    <property type="match status" value="1"/>
</dbReference>
<evidence type="ECO:0000256" key="2">
    <source>
        <dbReference type="ARBA" id="ARBA00022448"/>
    </source>
</evidence>
<dbReference type="InterPro" id="IPR017871">
    <property type="entry name" value="ABC_transporter-like_CS"/>
</dbReference>
<evidence type="ECO:0000256" key="4">
    <source>
        <dbReference type="ARBA" id="ARBA00022737"/>
    </source>
</evidence>
<reference evidence="12" key="1">
    <citation type="journal article" date="2020" name="J Insects Food Feed">
        <title>The yellow mealworm (Tenebrio molitor) genome: a resource for the emerging insects as food and feed industry.</title>
        <authorList>
            <person name="Eriksson T."/>
            <person name="Andere A."/>
            <person name="Kelstrup H."/>
            <person name="Emery V."/>
            <person name="Picard C."/>
        </authorList>
    </citation>
    <scope>NUCLEOTIDE SEQUENCE</scope>
    <source>
        <strain evidence="12">Stoneville</strain>
        <tissue evidence="12">Whole head</tissue>
    </source>
</reference>
<sequence>MMPVSLIRLADVKVLVNRIENFLLNDYQKPNKLRSEPKSFYRLVDISVFKIQKPEAVVCIDRASVKWDQSLSINVLSDITFTAASGELVGVVGTTGSGKSTLLQMILKEMDLEEGNVCVRGTISYAPQDSWIFSASIRQNILFGQDMDKEKYHRVLRCCALERDLSLFPHGDQTLVGERGIMLSGGQKARVNLARAVYRDADIYLLDDPLSAVDSHVARHIFETCFLDYLKNKCIVLVTHQIQFLHNISKIYLLQQQKLVELNERDKLFALFTEETKNALEIPKSIALTECDSPSQVPEHRIILVSIINYYTILPSAVLLLIIFFLCVVLKPTSTSIKRTEAITKSSIFAHSTATMQGLSTVRALDAQKLLTKEFDDHQNLHTSAFYLLTAVYCALGFWTDVACVLYIAFVAFKSVHVLDVWDGNVGLAITQSVALVGYIPFFVKMWGEVETHVISVERVLEYVDLPPELDEGNVTPPRLWPQHGKITFKSVSLKYSLTGPLTLNQVSFEVQGGEKIGIVGRTGAGKTSLITTLFRFYSFDGTVIIDDVDVKSIPLNDLRSKISVIPQDPVLFLGTLRKNLDPFDEFSDDEIWNVFRQLELNQIFANLPNGIDTMISEGGSNFSVGQRQLLCLVRTVLRGNKIIILDEATANVDLETDELIQLTIKKMFTNCTVLTVAHRLNTVIDSDKILVMDDGCVAEFDTPYQLLQNSNGLFYAFVKENGEEFLHNYIKAAENCATMVLCYESAHGVGLRAQALYREKFPARRVPHSQTFLAVVYGKMVLFDCIRQQEFSQIPDDAVSFARIRDNLHRRAQACIRNYDGHIEHCV</sequence>
<dbReference type="PROSITE" id="PS00211">
    <property type="entry name" value="ABC_TRANSPORTER_1"/>
    <property type="match status" value="2"/>
</dbReference>
<protein>
    <submittedName>
        <fullName evidence="12">Uncharacterized protein</fullName>
    </submittedName>
</protein>
<dbReference type="PANTHER" id="PTHR24223:SF448">
    <property type="entry name" value="FI20146P1-RELATED"/>
    <property type="match status" value="1"/>
</dbReference>